<feature type="region of interest" description="Disordered" evidence="1">
    <location>
        <begin position="1"/>
        <end position="73"/>
    </location>
</feature>
<dbReference type="OrthoDB" id="5194044at2759"/>
<name>A0A0P7B7G3_9HYPO</name>
<reference evidence="2 3" key="1">
    <citation type="submission" date="2015-09" db="EMBL/GenBank/DDBJ databases">
        <title>Draft genome of a European isolate of the apple canker pathogen Neonectria ditissima.</title>
        <authorList>
            <person name="Gomez-Cortecero A."/>
            <person name="Harrison R.J."/>
            <person name="Armitage A.D."/>
        </authorList>
    </citation>
    <scope>NUCLEOTIDE SEQUENCE [LARGE SCALE GENOMIC DNA]</scope>
    <source>
        <strain evidence="2 3">R09/05</strain>
    </source>
</reference>
<sequence length="456" mass="49072">MRVNFLGARTSFPESPPKVALRSPISVEGNKATMPPNPSAGSTYAKSPKIPHRVKTPEQRQVHFSAEDGDDDATLNGIWGGRTHGITTANSPSGGFSAPISGGGKTSSGNAPGGILKTSGGSDEVDPTPSRFPQVGAAPTSFLQLHTAADPSLSLNHQPTSTYSYGAPQVQHQQHHQHQQFLVNSPSFTQHHPTTPITYIGVTHQPHQAAATMGDYQNAAPPVNGLHFQPPVPDTTFGPIPHVYVPRFDGGFVPGVQVRPPSVSFIPAPVVYTAACTTVAVPKLLLSVALCLVVVQPNVGHMAPQPAHNGYVVTQQPYYVQQPVMGQQPVMINNQPHFMPQAQHMAGMPVPGMPGGAAVTGGYPVYAGNNGHIPEVAGVGRTAGEEQLRQIKFAYENRLHEPQDFKPADDDPSRFYYVHEVDGNWTQRSRFTIDNLGDCRWYVTNDGWFYASRMPN</sequence>
<dbReference type="Proteomes" id="UP000050424">
    <property type="component" value="Unassembled WGS sequence"/>
</dbReference>
<accession>A0A0P7B7G3</accession>
<dbReference type="STRING" id="78410.A0A0P7B7G3"/>
<evidence type="ECO:0000313" key="2">
    <source>
        <dbReference type="EMBL" id="KPM46089.1"/>
    </source>
</evidence>
<comment type="caution">
    <text evidence="2">The sequence shown here is derived from an EMBL/GenBank/DDBJ whole genome shotgun (WGS) entry which is preliminary data.</text>
</comment>
<proteinExistence type="predicted"/>
<gene>
    <name evidence="2" type="ORF">AK830_g541</name>
</gene>
<evidence type="ECO:0000256" key="1">
    <source>
        <dbReference type="SAM" id="MobiDB-lite"/>
    </source>
</evidence>
<keyword evidence="3" id="KW-1185">Reference proteome</keyword>
<evidence type="ECO:0000313" key="3">
    <source>
        <dbReference type="Proteomes" id="UP000050424"/>
    </source>
</evidence>
<feature type="region of interest" description="Disordered" evidence="1">
    <location>
        <begin position="86"/>
        <end position="127"/>
    </location>
</feature>
<organism evidence="2 3">
    <name type="scientific">Neonectria ditissima</name>
    <dbReference type="NCBI Taxonomy" id="78410"/>
    <lineage>
        <taxon>Eukaryota</taxon>
        <taxon>Fungi</taxon>
        <taxon>Dikarya</taxon>
        <taxon>Ascomycota</taxon>
        <taxon>Pezizomycotina</taxon>
        <taxon>Sordariomycetes</taxon>
        <taxon>Hypocreomycetidae</taxon>
        <taxon>Hypocreales</taxon>
        <taxon>Nectriaceae</taxon>
        <taxon>Neonectria</taxon>
    </lineage>
</organism>
<dbReference type="EMBL" id="LKCW01000003">
    <property type="protein sequence ID" value="KPM46089.1"/>
    <property type="molecule type" value="Genomic_DNA"/>
</dbReference>
<protein>
    <submittedName>
        <fullName evidence="2">Uncharacterized protein</fullName>
    </submittedName>
</protein>
<dbReference type="AlphaFoldDB" id="A0A0P7B7G3"/>